<feature type="compositionally biased region" description="Basic and acidic residues" evidence="1">
    <location>
        <begin position="1"/>
        <end position="10"/>
    </location>
</feature>
<evidence type="ECO:0000313" key="2">
    <source>
        <dbReference type="EMBL" id="CAB0033022.1"/>
    </source>
</evidence>
<proteinExistence type="predicted"/>
<protein>
    <submittedName>
        <fullName evidence="2">Uncharacterized protein</fullName>
    </submittedName>
</protein>
<accession>A0A6H5I537</accession>
<keyword evidence="3" id="KW-1185">Reference proteome</keyword>
<evidence type="ECO:0000256" key="1">
    <source>
        <dbReference type="SAM" id="MobiDB-lite"/>
    </source>
</evidence>
<reference evidence="2 3" key="1">
    <citation type="submission" date="2020-02" db="EMBL/GenBank/DDBJ databases">
        <authorList>
            <person name="Ferguson B K."/>
        </authorList>
    </citation>
    <scope>NUCLEOTIDE SEQUENCE [LARGE SCALE GENOMIC DNA]</scope>
</reference>
<dbReference type="EMBL" id="CADCXV010000695">
    <property type="protein sequence ID" value="CAB0033022.1"/>
    <property type="molecule type" value="Genomic_DNA"/>
</dbReference>
<organism evidence="2 3">
    <name type="scientific">Trichogramma brassicae</name>
    <dbReference type="NCBI Taxonomy" id="86971"/>
    <lineage>
        <taxon>Eukaryota</taxon>
        <taxon>Metazoa</taxon>
        <taxon>Ecdysozoa</taxon>
        <taxon>Arthropoda</taxon>
        <taxon>Hexapoda</taxon>
        <taxon>Insecta</taxon>
        <taxon>Pterygota</taxon>
        <taxon>Neoptera</taxon>
        <taxon>Endopterygota</taxon>
        <taxon>Hymenoptera</taxon>
        <taxon>Apocrita</taxon>
        <taxon>Proctotrupomorpha</taxon>
        <taxon>Chalcidoidea</taxon>
        <taxon>Trichogrammatidae</taxon>
        <taxon>Trichogramma</taxon>
    </lineage>
</organism>
<dbReference type="AlphaFoldDB" id="A0A6H5I537"/>
<dbReference type="Proteomes" id="UP000479190">
    <property type="component" value="Unassembled WGS sequence"/>
</dbReference>
<feature type="region of interest" description="Disordered" evidence="1">
    <location>
        <begin position="1"/>
        <end position="27"/>
    </location>
</feature>
<gene>
    <name evidence="2" type="ORF">TBRA_LOCUS4945</name>
</gene>
<sequence length="60" mass="6963">MSSTKTERERERKKKQEKNCAPSRFSSSLRVYKAKQSKMRLSRDRCCCCCCCCCCALVIT</sequence>
<evidence type="ECO:0000313" key="3">
    <source>
        <dbReference type="Proteomes" id="UP000479190"/>
    </source>
</evidence>
<name>A0A6H5I537_9HYME</name>